<protein>
    <submittedName>
        <fullName evidence="1">Uncharacterized protein</fullName>
    </submittedName>
</protein>
<name>A0A0F9LH42_9ZZZZ</name>
<gene>
    <name evidence="1" type="ORF">LCGC14_1278890</name>
</gene>
<proteinExistence type="predicted"/>
<reference evidence="1" key="1">
    <citation type="journal article" date="2015" name="Nature">
        <title>Complex archaea that bridge the gap between prokaryotes and eukaryotes.</title>
        <authorList>
            <person name="Spang A."/>
            <person name="Saw J.H."/>
            <person name="Jorgensen S.L."/>
            <person name="Zaremba-Niedzwiedzka K."/>
            <person name="Martijn J."/>
            <person name="Lind A.E."/>
            <person name="van Eijk R."/>
            <person name="Schleper C."/>
            <person name="Guy L."/>
            <person name="Ettema T.J."/>
        </authorList>
    </citation>
    <scope>NUCLEOTIDE SEQUENCE</scope>
</reference>
<sequence>MREQTTISLIKVFTTKFEELISKFEDSRELKYEYKDEVNLEKPFITSFWTEKEIKVGIWRNSISKWLEVTPVIKNLELESLKVIFIQSAKHEYGHCISFESFYLDFPEEMQEIISKNKITFMKEYDDLYEKTEFNKIDKSLININLQELKRKFLEFIADYLVYEKIEKSYPKLCLKMFYDTIELYLKTIPLLESKENITLSQHLLMLFLNMHVFYIFKNNWKKMTKLFEKFNKTVLLKFLFIFHQISEKIFQKHKVYTEMKKDVIEFGRFLNNIDYPSIFFTENQDVIQPIFDYFQKFIKS</sequence>
<organism evidence="1">
    <name type="scientific">marine sediment metagenome</name>
    <dbReference type="NCBI Taxonomy" id="412755"/>
    <lineage>
        <taxon>unclassified sequences</taxon>
        <taxon>metagenomes</taxon>
        <taxon>ecological metagenomes</taxon>
    </lineage>
</organism>
<comment type="caution">
    <text evidence="1">The sequence shown here is derived from an EMBL/GenBank/DDBJ whole genome shotgun (WGS) entry which is preliminary data.</text>
</comment>
<accession>A0A0F9LH42</accession>
<dbReference type="AlphaFoldDB" id="A0A0F9LH42"/>
<evidence type="ECO:0000313" key="1">
    <source>
        <dbReference type="EMBL" id="KKM86451.1"/>
    </source>
</evidence>
<dbReference type="EMBL" id="LAZR01007256">
    <property type="protein sequence ID" value="KKM86451.1"/>
    <property type="molecule type" value="Genomic_DNA"/>
</dbReference>